<evidence type="ECO:0000256" key="3">
    <source>
        <dbReference type="ARBA" id="ARBA00022729"/>
    </source>
</evidence>
<evidence type="ECO:0000256" key="5">
    <source>
        <dbReference type="ARBA" id="ARBA00023237"/>
    </source>
</evidence>
<evidence type="ECO:0000256" key="4">
    <source>
        <dbReference type="ARBA" id="ARBA00023136"/>
    </source>
</evidence>
<dbReference type="Pfam" id="PF14322">
    <property type="entry name" value="SusD-like_3"/>
    <property type="match status" value="1"/>
</dbReference>
<dbReference type="InterPro" id="IPR012944">
    <property type="entry name" value="SusD_RagB_dom"/>
</dbReference>
<protein>
    <submittedName>
        <fullName evidence="9">RagB/SusD family nutrient uptake outer membrane protein</fullName>
    </submittedName>
</protein>
<evidence type="ECO:0000256" key="1">
    <source>
        <dbReference type="ARBA" id="ARBA00004442"/>
    </source>
</evidence>
<dbReference type="Pfam" id="PF07980">
    <property type="entry name" value="SusD_RagB"/>
    <property type="match status" value="1"/>
</dbReference>
<dbReference type="InterPro" id="IPR011990">
    <property type="entry name" value="TPR-like_helical_dom_sf"/>
</dbReference>
<dbReference type="Gene3D" id="1.25.40.390">
    <property type="match status" value="1"/>
</dbReference>
<evidence type="ECO:0000313" key="10">
    <source>
        <dbReference type="Proteomes" id="UP000246099"/>
    </source>
</evidence>
<accession>A0ABM6WDW0</accession>
<name>A0ABM6WDW0_9BACT</name>
<feature type="chain" id="PRO_5047197779" evidence="6">
    <location>
        <begin position="21"/>
        <end position="589"/>
    </location>
</feature>
<gene>
    <name evidence="9" type="ORF">DLD77_03035</name>
</gene>
<proteinExistence type="inferred from homology"/>
<reference evidence="9 10" key="1">
    <citation type="submission" date="2018-05" db="EMBL/GenBank/DDBJ databases">
        <title>Chitinophaga sp. nov., isolated from rhizosphere soil of Alhagi.</title>
        <authorList>
            <person name="Liu Y."/>
        </authorList>
    </citation>
    <scope>NUCLEOTIDE SEQUENCE [LARGE SCALE GENOMIC DNA]</scope>
    <source>
        <strain evidence="9 10">T22</strain>
    </source>
</reference>
<evidence type="ECO:0000256" key="2">
    <source>
        <dbReference type="ARBA" id="ARBA00006275"/>
    </source>
</evidence>
<keyword evidence="5" id="KW-0998">Cell outer membrane</keyword>
<feature type="domain" description="SusD-like N-terminal" evidence="8">
    <location>
        <begin position="77"/>
        <end position="182"/>
    </location>
</feature>
<feature type="domain" description="RagB/SusD" evidence="7">
    <location>
        <begin position="260"/>
        <end position="580"/>
    </location>
</feature>
<dbReference type="Proteomes" id="UP000246099">
    <property type="component" value="Chromosome"/>
</dbReference>
<comment type="subcellular location">
    <subcellularLocation>
        <location evidence="1">Cell outer membrane</location>
    </subcellularLocation>
</comment>
<evidence type="ECO:0000256" key="6">
    <source>
        <dbReference type="SAM" id="SignalP"/>
    </source>
</evidence>
<dbReference type="EMBL" id="CP029600">
    <property type="protein sequence ID" value="AWO02196.1"/>
    <property type="molecule type" value="Genomic_DNA"/>
</dbReference>
<sequence length="589" mass="66754">MIMKKITLAILLLAGMFASCKRVLDIEDLKNYNPDQVWNDENLANAYMTGIYPMFGNWSPGLEQKSEQLAGIFWYADRITMTNGEFKIWPYDRIRLINTAIQDVAKGSLKQEIKDAITGQALFMRAYTYFEMVTYYGGVPYITVPQEKDDPNLATPRHSTKECFDLIIKDLDEAMAKLPKQNLPSSADYGKIDGNFALAFKAKVLLYKASPQFNPANPWGNAYWAEAHTVNKQAYDELKAQGYKLVDDYSNIALVEKGPETVFAVVNQYPNKTTEWDNGVRPGSESRGPANSCPTWEFVKAFPMKDGKLYNDPTGLYYRSDADFLQHYWENRDPRFDKSIVWNGKDYPVSGKTGKRQYTALGVAHELDDFGVNPAAQTNSTNLNRYTGFFILKNSLLRLKQAEVQQYDVDFVLMRFAEVMLNYAETANETGNTAAALAILKEIRQRAGIEPGADGNYGIAAATREAMREAILAERNIELCFEGQRFWDLRRLRLLNRLNGTTKTGVEAIAIRPDGTDMPINEAREQANTYTLTEMNFKYSLLQVPRSGVQVSTLPDTYYFFPILSDILDRNPNLEQNANWGGSFNPTLE</sequence>
<comment type="similarity">
    <text evidence="2">Belongs to the SusD family.</text>
</comment>
<dbReference type="SUPFAM" id="SSF48452">
    <property type="entry name" value="TPR-like"/>
    <property type="match status" value="1"/>
</dbReference>
<keyword evidence="3 6" id="KW-0732">Signal</keyword>
<dbReference type="PROSITE" id="PS51257">
    <property type="entry name" value="PROKAR_LIPOPROTEIN"/>
    <property type="match status" value="1"/>
</dbReference>
<keyword evidence="4" id="KW-0472">Membrane</keyword>
<evidence type="ECO:0000259" key="8">
    <source>
        <dbReference type="Pfam" id="PF14322"/>
    </source>
</evidence>
<feature type="signal peptide" evidence="6">
    <location>
        <begin position="1"/>
        <end position="20"/>
    </location>
</feature>
<organism evidence="9 10">
    <name type="scientific">Chitinophaga alhagiae</name>
    <dbReference type="NCBI Taxonomy" id="2203219"/>
    <lineage>
        <taxon>Bacteria</taxon>
        <taxon>Pseudomonadati</taxon>
        <taxon>Bacteroidota</taxon>
        <taxon>Chitinophagia</taxon>
        <taxon>Chitinophagales</taxon>
        <taxon>Chitinophagaceae</taxon>
        <taxon>Chitinophaga</taxon>
    </lineage>
</organism>
<evidence type="ECO:0000259" key="7">
    <source>
        <dbReference type="Pfam" id="PF07980"/>
    </source>
</evidence>
<evidence type="ECO:0000313" key="9">
    <source>
        <dbReference type="EMBL" id="AWO02196.1"/>
    </source>
</evidence>
<keyword evidence="10" id="KW-1185">Reference proteome</keyword>
<dbReference type="InterPro" id="IPR033985">
    <property type="entry name" value="SusD-like_N"/>
</dbReference>